<proteinExistence type="predicted"/>
<dbReference type="OrthoDB" id="361305at2"/>
<evidence type="ECO:0000313" key="2">
    <source>
        <dbReference type="EMBL" id="ERK03492.1"/>
    </source>
</evidence>
<sequence>MMQINYFPGRLRLRDPALRDEAIRSAALAVLHSICPAADPKYNEKTGSVLITYDPDGVPLERLQTLVPALKKLRQKLAGYSEKKRGDILSDIAQIQSIIDSWKA</sequence>
<comment type="caution">
    <text evidence="1">The sequence shown here is derived from an EMBL/GenBank/DDBJ whole genome shotgun (WGS) entry which is preliminary data.</text>
</comment>
<name>U1GW35_TRESO</name>
<dbReference type="STRING" id="1125725.HMPREF1325_0458"/>
<dbReference type="AlphaFoldDB" id="U1GW35"/>
<dbReference type="Proteomes" id="UP000016646">
    <property type="component" value="Unassembled WGS sequence"/>
</dbReference>
<dbReference type="EMBL" id="AVQI01000032">
    <property type="protein sequence ID" value="ERK03492.1"/>
    <property type="molecule type" value="Genomic_DNA"/>
</dbReference>
<evidence type="ECO:0000313" key="1">
    <source>
        <dbReference type="EMBL" id="ERF60789.1"/>
    </source>
</evidence>
<protein>
    <submittedName>
        <fullName evidence="1">Uncharacterized protein</fullName>
    </submittedName>
</protein>
<dbReference type="PATRIC" id="fig|1125725.3.peg.1219"/>
<gene>
    <name evidence="2" type="ORF">HMPREF0860_2520</name>
    <name evidence="1" type="ORF">HMPREF1325_0458</name>
</gene>
<keyword evidence="4" id="KW-1185">Reference proteome</keyword>
<evidence type="ECO:0000313" key="3">
    <source>
        <dbReference type="Proteomes" id="UP000016412"/>
    </source>
</evidence>
<dbReference type="Proteomes" id="UP000016412">
    <property type="component" value="Unassembled WGS sequence"/>
</dbReference>
<organism evidence="1 3">
    <name type="scientific">Treponema socranskii subsp. socranskii VPI DR56BR1116 = ATCC 35536</name>
    <dbReference type="NCBI Taxonomy" id="1125725"/>
    <lineage>
        <taxon>Bacteria</taxon>
        <taxon>Pseudomonadati</taxon>
        <taxon>Spirochaetota</taxon>
        <taxon>Spirochaetia</taxon>
        <taxon>Spirochaetales</taxon>
        <taxon>Treponemataceae</taxon>
        <taxon>Treponema</taxon>
    </lineage>
</organism>
<accession>U1GW35</accession>
<evidence type="ECO:0000313" key="4">
    <source>
        <dbReference type="Proteomes" id="UP000016646"/>
    </source>
</evidence>
<reference evidence="3 4" key="1">
    <citation type="submission" date="2013-08" db="EMBL/GenBank/DDBJ databases">
        <authorList>
            <person name="Durkin A.S."/>
            <person name="Haft D.R."/>
            <person name="McCorrison J."/>
            <person name="Torralba M."/>
            <person name="Gillis M."/>
            <person name="Haft D.H."/>
            <person name="Methe B."/>
            <person name="Sutton G."/>
            <person name="Nelson K.E."/>
        </authorList>
    </citation>
    <scope>NUCLEOTIDE SEQUENCE [LARGE SCALE GENOMIC DNA]</scope>
    <source>
        <strain evidence="2 4">ATCC 35536</strain>
        <strain evidence="1 3">VPI DR56BR1116</strain>
    </source>
</reference>
<dbReference type="RefSeq" id="WP_021330243.1">
    <property type="nucleotide sequence ID" value="NZ_AUZJ01000033.1"/>
</dbReference>
<dbReference type="EMBL" id="AUZJ01000033">
    <property type="protein sequence ID" value="ERF60789.1"/>
    <property type="molecule type" value="Genomic_DNA"/>
</dbReference>